<evidence type="ECO:0000259" key="7">
    <source>
        <dbReference type="Pfam" id="PF18100"/>
    </source>
</evidence>
<protein>
    <recommendedName>
        <fullName evidence="3">3',5'-cyclic-AMP phosphodiesterase</fullName>
        <ecNumber evidence="3">3.1.4.53</ecNumber>
    </recommendedName>
</protein>
<evidence type="ECO:0000256" key="4">
    <source>
        <dbReference type="ARBA" id="ARBA00022801"/>
    </source>
</evidence>
<dbReference type="Pfam" id="PF18100">
    <property type="entry name" value="PDE4_UCR"/>
    <property type="match status" value="2"/>
</dbReference>
<feature type="domain" description="Phosphodiesterase 4 upstream conserved regions (UCR)" evidence="7">
    <location>
        <begin position="120"/>
        <end position="164"/>
    </location>
</feature>
<organism evidence="8 9">
    <name type="scientific">Saguinus oedipus</name>
    <name type="common">Cotton-top tamarin</name>
    <name type="synonym">Oedipomidas oedipus</name>
    <dbReference type="NCBI Taxonomy" id="9490"/>
    <lineage>
        <taxon>Eukaryota</taxon>
        <taxon>Metazoa</taxon>
        <taxon>Chordata</taxon>
        <taxon>Craniata</taxon>
        <taxon>Vertebrata</taxon>
        <taxon>Euteleostomi</taxon>
        <taxon>Mammalia</taxon>
        <taxon>Eutheria</taxon>
        <taxon>Euarchontoglires</taxon>
        <taxon>Primates</taxon>
        <taxon>Haplorrhini</taxon>
        <taxon>Platyrrhini</taxon>
        <taxon>Cebidae</taxon>
        <taxon>Callitrichinae</taxon>
        <taxon>Saguinus</taxon>
    </lineage>
</organism>
<comment type="pathway">
    <text evidence="1">Purine metabolism; 3',5'-cyclic AMP degradation; AMP from 3',5'-cyclic AMP: step 1/1.</text>
</comment>
<dbReference type="EMBL" id="JASSZA010000019">
    <property type="protein sequence ID" value="KAK2087346.1"/>
    <property type="molecule type" value="Genomic_DNA"/>
</dbReference>
<sequence>MPFPTSQFPQAWSCRKFPFPPTPILLSNPQPVLPSEGHAEDLIVTPFAQVLASLRSVRSNFSLLTNVPVPSNKRSPLGGPTPVCKATLSAVHSSGEPCHCGLGPLGFCLQIFLVTILAAPSLEETCQQLARETLEELDWCLEQLETMQTYRSVSEMASHKVRRWWAEPLGGAAPPDIPCSLPVLQ</sequence>
<dbReference type="EC" id="3.1.4.53" evidence="3"/>
<evidence type="ECO:0000256" key="2">
    <source>
        <dbReference type="ARBA" id="ARBA00009517"/>
    </source>
</evidence>
<comment type="caution">
    <text evidence="8">The sequence shown here is derived from an EMBL/GenBank/DDBJ whole genome shotgun (WGS) entry which is preliminary data.</text>
</comment>
<keyword evidence="5" id="KW-0114">cAMP</keyword>
<comment type="catalytic activity">
    <reaction evidence="6">
        <text>3',5'-cyclic AMP + H2O = AMP + H(+)</text>
        <dbReference type="Rhea" id="RHEA:25277"/>
        <dbReference type="ChEBI" id="CHEBI:15377"/>
        <dbReference type="ChEBI" id="CHEBI:15378"/>
        <dbReference type="ChEBI" id="CHEBI:58165"/>
        <dbReference type="ChEBI" id="CHEBI:456215"/>
        <dbReference type="EC" id="3.1.4.53"/>
    </reaction>
    <physiologicalReaction direction="left-to-right" evidence="6">
        <dbReference type="Rhea" id="RHEA:25278"/>
    </physiologicalReaction>
</comment>
<accession>A0ABQ9TRE9</accession>
<gene>
    <name evidence="8" type="primary">PDE4A_1</name>
    <name evidence="8" type="ORF">P7K49_033253</name>
</gene>
<dbReference type="Proteomes" id="UP001266305">
    <property type="component" value="Unassembled WGS sequence"/>
</dbReference>
<evidence type="ECO:0000313" key="9">
    <source>
        <dbReference type="Proteomes" id="UP001266305"/>
    </source>
</evidence>
<keyword evidence="4" id="KW-0378">Hydrolase</keyword>
<evidence type="ECO:0000313" key="8">
    <source>
        <dbReference type="EMBL" id="KAK2087346.1"/>
    </source>
</evidence>
<evidence type="ECO:0000256" key="5">
    <source>
        <dbReference type="ARBA" id="ARBA00023149"/>
    </source>
</evidence>
<comment type="similarity">
    <text evidence="2">Belongs to the cyclic nucleotide phosphodiesterase family. PDE4 subfamily.</text>
</comment>
<keyword evidence="9" id="KW-1185">Reference proteome</keyword>
<feature type="domain" description="Phosphodiesterase 4 upstream conserved regions (UCR)" evidence="7">
    <location>
        <begin position="44"/>
        <end position="93"/>
    </location>
</feature>
<evidence type="ECO:0000256" key="1">
    <source>
        <dbReference type="ARBA" id="ARBA00004703"/>
    </source>
</evidence>
<name>A0ABQ9TRE9_SAGOE</name>
<dbReference type="InterPro" id="IPR040844">
    <property type="entry name" value="PDE4_UCR"/>
</dbReference>
<proteinExistence type="inferred from homology"/>
<evidence type="ECO:0000256" key="3">
    <source>
        <dbReference type="ARBA" id="ARBA00012276"/>
    </source>
</evidence>
<evidence type="ECO:0000256" key="6">
    <source>
        <dbReference type="ARBA" id="ARBA00033681"/>
    </source>
</evidence>
<reference evidence="8 9" key="1">
    <citation type="submission" date="2023-05" db="EMBL/GenBank/DDBJ databases">
        <title>B98-5 Cell Line De Novo Hybrid Assembly: An Optical Mapping Approach.</title>
        <authorList>
            <person name="Kananen K."/>
            <person name="Auerbach J.A."/>
            <person name="Kautto E."/>
            <person name="Blachly J.S."/>
        </authorList>
    </citation>
    <scope>NUCLEOTIDE SEQUENCE [LARGE SCALE GENOMIC DNA]</scope>
    <source>
        <strain evidence="8">B95-8</strain>
        <tissue evidence="8">Cell line</tissue>
    </source>
</reference>